<dbReference type="SUPFAM" id="SSF75632">
    <property type="entry name" value="Cullin homology domain"/>
    <property type="match status" value="1"/>
</dbReference>
<name>A0A2G9TFM2_TELCI</name>
<dbReference type="Proteomes" id="UP000230423">
    <property type="component" value="Unassembled WGS sequence"/>
</dbReference>
<keyword evidence="2" id="KW-1185">Reference proteome</keyword>
<reference evidence="1 2" key="1">
    <citation type="submission" date="2015-09" db="EMBL/GenBank/DDBJ databases">
        <title>Draft genome of the parasitic nematode Teladorsagia circumcincta isolate WARC Sus (inbred).</title>
        <authorList>
            <person name="Mitreva M."/>
        </authorList>
    </citation>
    <scope>NUCLEOTIDE SEQUENCE [LARGE SCALE GENOMIC DNA]</scope>
    <source>
        <strain evidence="1 2">S</strain>
    </source>
</reference>
<dbReference type="EMBL" id="KZ372910">
    <property type="protein sequence ID" value="PIO56779.1"/>
    <property type="molecule type" value="Genomic_DNA"/>
</dbReference>
<evidence type="ECO:0000313" key="1">
    <source>
        <dbReference type="EMBL" id="PIO56779.1"/>
    </source>
</evidence>
<sequence>MFTEFGSSNEVADKFNKHPDKAHTSVHVSMQPLVLQFCYAGNCLPRKIPSCHLKPSVKAFKEYHIGAYNGRKLTWLSNVSQGMCTRPFT</sequence>
<dbReference type="InterPro" id="IPR036317">
    <property type="entry name" value="Cullin_homology_sf"/>
</dbReference>
<dbReference type="OrthoDB" id="27073at2759"/>
<evidence type="ECO:0000313" key="2">
    <source>
        <dbReference type="Proteomes" id="UP000230423"/>
    </source>
</evidence>
<proteinExistence type="predicted"/>
<protein>
    <submittedName>
        <fullName evidence="1">Uncharacterized protein</fullName>
    </submittedName>
</protein>
<organism evidence="1 2">
    <name type="scientific">Teladorsagia circumcincta</name>
    <name type="common">Brown stomach worm</name>
    <name type="synonym">Ostertagia circumcincta</name>
    <dbReference type="NCBI Taxonomy" id="45464"/>
    <lineage>
        <taxon>Eukaryota</taxon>
        <taxon>Metazoa</taxon>
        <taxon>Ecdysozoa</taxon>
        <taxon>Nematoda</taxon>
        <taxon>Chromadorea</taxon>
        <taxon>Rhabditida</taxon>
        <taxon>Rhabditina</taxon>
        <taxon>Rhabditomorpha</taxon>
        <taxon>Strongyloidea</taxon>
        <taxon>Trichostrongylidae</taxon>
        <taxon>Teladorsagia</taxon>
    </lineage>
</organism>
<dbReference type="AlphaFoldDB" id="A0A2G9TFM2"/>
<accession>A0A2G9TFM2</accession>
<gene>
    <name evidence="1" type="ORF">TELCIR_21820</name>
</gene>